<organism evidence="2 3">
    <name type="scientific">Acholeplasma brassicae</name>
    <dbReference type="NCBI Taxonomy" id="61635"/>
    <lineage>
        <taxon>Bacteria</taxon>
        <taxon>Bacillati</taxon>
        <taxon>Mycoplasmatota</taxon>
        <taxon>Mollicutes</taxon>
        <taxon>Acholeplasmatales</taxon>
        <taxon>Acholeplasmataceae</taxon>
        <taxon>Acholeplasma</taxon>
    </lineage>
</organism>
<keyword evidence="3" id="KW-1185">Reference proteome</keyword>
<protein>
    <submittedName>
        <fullName evidence="2">Uncharacterized protein</fullName>
    </submittedName>
</protein>
<keyword evidence="1" id="KW-1133">Transmembrane helix</keyword>
<accession>U4KMJ1</accession>
<feature type="transmembrane region" description="Helical" evidence="1">
    <location>
        <begin position="64"/>
        <end position="83"/>
    </location>
</feature>
<dbReference type="EMBL" id="FO681348">
    <property type="protein sequence ID" value="CCV65335.1"/>
    <property type="molecule type" value="Genomic_DNA"/>
</dbReference>
<evidence type="ECO:0000313" key="3">
    <source>
        <dbReference type="Proteomes" id="UP000032737"/>
    </source>
</evidence>
<reference evidence="2 3" key="1">
    <citation type="journal article" date="2013" name="J. Mol. Microbiol. Biotechnol.">
        <title>Analysis of the Complete Genomes of Acholeplasma brassicae , A. palmae and A. laidlawii and Their Comparison to the Obligate Parasites from ' Candidatus Phytoplasma'.</title>
        <authorList>
            <person name="Kube M."/>
            <person name="Siewert C."/>
            <person name="Migdoll A.M."/>
            <person name="Duduk B."/>
            <person name="Holz S."/>
            <person name="Rabus R."/>
            <person name="Seemuller E."/>
            <person name="Mitrovic J."/>
            <person name="Muller I."/>
            <person name="Buttner C."/>
            <person name="Reinhardt R."/>
        </authorList>
    </citation>
    <scope>NUCLEOTIDE SEQUENCE [LARGE SCALE GENOMIC DNA]</scope>
    <source>
        <strain evidence="3">0502</strain>
    </source>
</reference>
<name>U4KMJ1_9MOLU</name>
<evidence type="ECO:0000256" key="1">
    <source>
        <dbReference type="SAM" id="Phobius"/>
    </source>
</evidence>
<sequence>MLRGLLLKIETGQPLSEKQEKKLASRLYLIPSFSRALMNLFFGVLILILVLMAYTNTIKEVEPAILYLASFVVFLVYLYVTIFPKRKNIMKYLQAVEKFYETKFEGLDHFDLYYIGQHKSPHIRSLRSSKIYLLSDGFHILFIDDYFKDTAYQLPSYLSNGQTIYMRVIDKDKNDQSRILLDVSMIENFRLSNDDYPVDKKVKIKKYETYFKNFLDQNQYMTDRHYVTLKLNNGTVFRLSYKSYDCLKKSLPLREVV</sequence>
<keyword evidence="1" id="KW-0812">Transmembrane</keyword>
<dbReference type="HOGENOM" id="CLU_1080201_0_0_14"/>
<feature type="transmembrane region" description="Helical" evidence="1">
    <location>
        <begin position="36"/>
        <end position="58"/>
    </location>
</feature>
<dbReference type="Proteomes" id="UP000032737">
    <property type="component" value="Chromosome"/>
</dbReference>
<evidence type="ECO:0000313" key="2">
    <source>
        <dbReference type="EMBL" id="CCV65335.1"/>
    </source>
</evidence>
<dbReference type="KEGG" id="abra:BN85303140"/>
<dbReference type="STRING" id="61635.BN85303140"/>
<keyword evidence="1" id="KW-0472">Membrane</keyword>
<proteinExistence type="predicted"/>
<gene>
    <name evidence="2" type="ORF">BN85303140</name>
</gene>
<dbReference type="AlphaFoldDB" id="U4KMJ1"/>